<dbReference type="EMBL" id="CAJVQA010055804">
    <property type="protein sequence ID" value="CAG8825405.1"/>
    <property type="molecule type" value="Genomic_DNA"/>
</dbReference>
<dbReference type="OrthoDB" id="162969at2759"/>
<evidence type="ECO:0000313" key="1">
    <source>
        <dbReference type="EMBL" id="CAG8825405.1"/>
    </source>
</evidence>
<accession>A0A9N9KGL6</accession>
<keyword evidence="2" id="KW-1185">Reference proteome</keyword>
<proteinExistence type="predicted"/>
<feature type="non-terminal residue" evidence="1">
    <location>
        <position position="1"/>
    </location>
</feature>
<sequence>HNEAEENNVYKVNQLQNMRWVKIACNDITVETIKNCWAHTKIILPHDEFRMPIISESVNGSIEENLVEENVNEENLNEKLIDDIQCK</sequence>
<protein>
    <submittedName>
        <fullName evidence="1">15711_t:CDS:1</fullName>
    </submittedName>
</protein>
<name>A0A9N9KGL6_9GLOM</name>
<dbReference type="Proteomes" id="UP000789759">
    <property type="component" value="Unassembled WGS sequence"/>
</dbReference>
<organism evidence="1 2">
    <name type="scientific">Cetraspora pellucida</name>
    <dbReference type="NCBI Taxonomy" id="1433469"/>
    <lineage>
        <taxon>Eukaryota</taxon>
        <taxon>Fungi</taxon>
        <taxon>Fungi incertae sedis</taxon>
        <taxon>Mucoromycota</taxon>
        <taxon>Glomeromycotina</taxon>
        <taxon>Glomeromycetes</taxon>
        <taxon>Diversisporales</taxon>
        <taxon>Gigasporaceae</taxon>
        <taxon>Cetraspora</taxon>
    </lineage>
</organism>
<dbReference type="AlphaFoldDB" id="A0A9N9KGL6"/>
<reference evidence="1" key="1">
    <citation type="submission" date="2021-06" db="EMBL/GenBank/DDBJ databases">
        <authorList>
            <person name="Kallberg Y."/>
            <person name="Tangrot J."/>
            <person name="Rosling A."/>
        </authorList>
    </citation>
    <scope>NUCLEOTIDE SEQUENCE</scope>
    <source>
        <strain evidence="1">FL966</strain>
    </source>
</reference>
<comment type="caution">
    <text evidence="1">The sequence shown here is derived from an EMBL/GenBank/DDBJ whole genome shotgun (WGS) entry which is preliminary data.</text>
</comment>
<gene>
    <name evidence="1" type="ORF">CPELLU_LOCUS20092</name>
</gene>
<evidence type="ECO:0000313" key="2">
    <source>
        <dbReference type="Proteomes" id="UP000789759"/>
    </source>
</evidence>